<dbReference type="Gene3D" id="4.10.60.10">
    <property type="entry name" value="Zinc finger, CCHC-type"/>
    <property type="match status" value="1"/>
</dbReference>
<keyword evidence="1" id="KW-0863">Zinc-finger</keyword>
<dbReference type="AlphaFoldDB" id="A0AAW1I8W9"/>
<accession>A0AAW1I8W9</accession>
<dbReference type="SMART" id="SM00343">
    <property type="entry name" value="ZnF_C2HC"/>
    <property type="match status" value="2"/>
</dbReference>
<dbReference type="PROSITE" id="PS50158">
    <property type="entry name" value="ZF_CCHC"/>
    <property type="match status" value="1"/>
</dbReference>
<name>A0AAW1I8W9_POPJA</name>
<evidence type="ECO:0000256" key="1">
    <source>
        <dbReference type="PROSITE-ProRule" id="PRU00047"/>
    </source>
</evidence>
<evidence type="ECO:0000256" key="2">
    <source>
        <dbReference type="SAM" id="MobiDB-lite"/>
    </source>
</evidence>
<dbReference type="GO" id="GO:0003676">
    <property type="term" value="F:nucleic acid binding"/>
    <property type="evidence" value="ECO:0007669"/>
    <property type="project" value="InterPro"/>
</dbReference>
<comment type="caution">
    <text evidence="4">The sequence shown here is derived from an EMBL/GenBank/DDBJ whole genome shotgun (WGS) entry which is preliminary data.</text>
</comment>
<feature type="region of interest" description="Disordered" evidence="2">
    <location>
        <begin position="10"/>
        <end position="30"/>
    </location>
</feature>
<dbReference type="Gene3D" id="2.40.70.10">
    <property type="entry name" value="Acid Proteases"/>
    <property type="match status" value="1"/>
</dbReference>
<keyword evidence="1" id="KW-0862">Zinc</keyword>
<dbReference type="GO" id="GO:0008270">
    <property type="term" value="F:zinc ion binding"/>
    <property type="evidence" value="ECO:0007669"/>
    <property type="project" value="UniProtKB-KW"/>
</dbReference>
<feature type="region of interest" description="Disordered" evidence="2">
    <location>
        <begin position="69"/>
        <end position="88"/>
    </location>
</feature>
<reference evidence="4 5" key="1">
    <citation type="journal article" date="2024" name="BMC Genomics">
        <title>De novo assembly and annotation of Popillia japonica's genome with initial clues to its potential as an invasive pest.</title>
        <authorList>
            <person name="Cucini C."/>
            <person name="Boschi S."/>
            <person name="Funari R."/>
            <person name="Cardaioli E."/>
            <person name="Iannotti N."/>
            <person name="Marturano G."/>
            <person name="Paoli F."/>
            <person name="Bruttini M."/>
            <person name="Carapelli A."/>
            <person name="Frati F."/>
            <person name="Nardi F."/>
        </authorList>
    </citation>
    <scope>NUCLEOTIDE SEQUENCE [LARGE SCALE GENOMIC DNA]</scope>
    <source>
        <strain evidence="4">DMR45628</strain>
    </source>
</reference>
<dbReference type="Pfam" id="PF00098">
    <property type="entry name" value="zf-CCHC"/>
    <property type="match status" value="1"/>
</dbReference>
<proteinExistence type="predicted"/>
<protein>
    <submittedName>
        <fullName evidence="4">Zinc knuckle</fullName>
    </submittedName>
</protein>
<dbReference type="EMBL" id="JASPKY010000771">
    <property type="protein sequence ID" value="KAK9685548.1"/>
    <property type="molecule type" value="Genomic_DNA"/>
</dbReference>
<dbReference type="SUPFAM" id="SSF57756">
    <property type="entry name" value="Retrovirus zinc finger-like domains"/>
    <property type="match status" value="1"/>
</dbReference>
<evidence type="ECO:0000259" key="3">
    <source>
        <dbReference type="PROSITE" id="PS50158"/>
    </source>
</evidence>
<dbReference type="Proteomes" id="UP001458880">
    <property type="component" value="Unassembled WGS sequence"/>
</dbReference>
<feature type="compositionally biased region" description="Polar residues" evidence="2">
    <location>
        <begin position="76"/>
        <end position="88"/>
    </location>
</feature>
<dbReference type="CDD" id="cd00303">
    <property type="entry name" value="retropepsin_like"/>
    <property type="match status" value="1"/>
</dbReference>
<dbReference type="InterPro" id="IPR036875">
    <property type="entry name" value="Znf_CCHC_sf"/>
</dbReference>
<dbReference type="InterPro" id="IPR001878">
    <property type="entry name" value="Znf_CCHC"/>
</dbReference>
<keyword evidence="1" id="KW-0479">Metal-binding</keyword>
<keyword evidence="5" id="KW-1185">Reference proteome</keyword>
<evidence type="ECO:0000313" key="4">
    <source>
        <dbReference type="EMBL" id="KAK9685548.1"/>
    </source>
</evidence>
<sequence length="298" mass="33673">MLDVMGEITNNEQQGCPQGVKRNIPTSVPTPISLKPSTPFKCYNCNEEGHLASRCEKPRRETRLCNKCGARDHQVRSSPQRKPTRNVADSSTLLVEEEHHFVPPYTLKISCRKLAGNLEAIVDTGSHISFLAEAIVVTSIIEPYYNDRHFKGINSSKLDMLGIVKDNLIGDNFNVNVTLHIVSSYTMSGNLVLGRDFVANKQFTCYFDNQIHIVPIENSIHVGNDLEDICTSPDNTLEIDSTIAPKYCKELETVLNEYYLRPERGNGPTVKFEMNVNLYRNHKPILVLAECHIQKRMK</sequence>
<feature type="domain" description="CCHC-type" evidence="3">
    <location>
        <begin position="41"/>
        <end position="57"/>
    </location>
</feature>
<dbReference type="InterPro" id="IPR021109">
    <property type="entry name" value="Peptidase_aspartic_dom_sf"/>
</dbReference>
<organism evidence="4 5">
    <name type="scientific">Popillia japonica</name>
    <name type="common">Japanese beetle</name>
    <dbReference type="NCBI Taxonomy" id="7064"/>
    <lineage>
        <taxon>Eukaryota</taxon>
        <taxon>Metazoa</taxon>
        <taxon>Ecdysozoa</taxon>
        <taxon>Arthropoda</taxon>
        <taxon>Hexapoda</taxon>
        <taxon>Insecta</taxon>
        <taxon>Pterygota</taxon>
        <taxon>Neoptera</taxon>
        <taxon>Endopterygota</taxon>
        <taxon>Coleoptera</taxon>
        <taxon>Polyphaga</taxon>
        <taxon>Scarabaeiformia</taxon>
        <taxon>Scarabaeidae</taxon>
        <taxon>Rutelinae</taxon>
        <taxon>Popillia</taxon>
    </lineage>
</organism>
<gene>
    <name evidence="4" type="ORF">QE152_g37954</name>
</gene>
<evidence type="ECO:0000313" key="5">
    <source>
        <dbReference type="Proteomes" id="UP001458880"/>
    </source>
</evidence>